<dbReference type="Pfam" id="PF22936">
    <property type="entry name" value="Pol_BBD"/>
    <property type="match status" value="1"/>
</dbReference>
<dbReference type="InterPro" id="IPR036397">
    <property type="entry name" value="RNaseH_sf"/>
</dbReference>
<evidence type="ECO:0000313" key="7">
    <source>
        <dbReference type="Proteomes" id="UP000275267"/>
    </source>
</evidence>
<name>A0A3L6SPF7_PANMI</name>
<dbReference type="InterPro" id="IPR039537">
    <property type="entry name" value="Retrotran_Ty1/copia-like"/>
</dbReference>
<dbReference type="PROSITE" id="PS50158">
    <property type="entry name" value="ZF_CCHC"/>
    <property type="match status" value="1"/>
</dbReference>
<dbReference type="AlphaFoldDB" id="A0A3L6SPF7"/>
<dbReference type="SMART" id="SM00343">
    <property type="entry name" value="ZnF_C2HC"/>
    <property type="match status" value="1"/>
</dbReference>
<evidence type="ECO:0000256" key="3">
    <source>
        <dbReference type="SAM" id="MobiDB-lite"/>
    </source>
</evidence>
<dbReference type="GO" id="GO:0015074">
    <property type="term" value="P:DNA integration"/>
    <property type="evidence" value="ECO:0007669"/>
    <property type="project" value="InterPro"/>
</dbReference>
<dbReference type="GO" id="GO:0008233">
    <property type="term" value="F:peptidase activity"/>
    <property type="evidence" value="ECO:0007669"/>
    <property type="project" value="UniProtKB-KW"/>
</dbReference>
<evidence type="ECO:0000259" key="4">
    <source>
        <dbReference type="PROSITE" id="PS50158"/>
    </source>
</evidence>
<comment type="caution">
    <text evidence="6">The sequence shown here is derived from an EMBL/GenBank/DDBJ whole genome shotgun (WGS) entry which is preliminary data.</text>
</comment>
<evidence type="ECO:0000256" key="1">
    <source>
        <dbReference type="ARBA" id="ARBA00022670"/>
    </source>
</evidence>
<dbReference type="InterPro" id="IPR001584">
    <property type="entry name" value="Integrase_cat-core"/>
</dbReference>
<keyword evidence="1" id="KW-0378">Hydrolase</keyword>
<dbReference type="OrthoDB" id="906313at2759"/>
<evidence type="ECO:0000256" key="2">
    <source>
        <dbReference type="PROSITE-ProRule" id="PRU00047"/>
    </source>
</evidence>
<evidence type="ECO:0000259" key="5">
    <source>
        <dbReference type="PROSITE" id="PS50994"/>
    </source>
</evidence>
<dbReference type="EMBL" id="PQIB02000004">
    <property type="protein sequence ID" value="RLN23644.1"/>
    <property type="molecule type" value="Genomic_DNA"/>
</dbReference>
<evidence type="ECO:0000313" key="6">
    <source>
        <dbReference type="EMBL" id="RLN23644.1"/>
    </source>
</evidence>
<dbReference type="PANTHER" id="PTHR42648:SF25">
    <property type="entry name" value="RNA-DIRECTED DNA POLYMERASE"/>
    <property type="match status" value="1"/>
</dbReference>
<dbReference type="SUPFAM" id="SSF53098">
    <property type="entry name" value="Ribonuclease H-like"/>
    <property type="match status" value="1"/>
</dbReference>
<protein>
    <submittedName>
        <fullName evidence="6">Uncharacterized protein</fullName>
    </submittedName>
</protein>
<keyword evidence="1" id="KW-0645">Protease</keyword>
<reference evidence="7" key="1">
    <citation type="journal article" date="2019" name="Nat. Commun.">
        <title>The genome of broomcorn millet.</title>
        <authorList>
            <person name="Zou C."/>
            <person name="Miki D."/>
            <person name="Li D."/>
            <person name="Tang Q."/>
            <person name="Xiao L."/>
            <person name="Rajput S."/>
            <person name="Deng P."/>
            <person name="Jia W."/>
            <person name="Huang R."/>
            <person name="Zhang M."/>
            <person name="Sun Y."/>
            <person name="Hu J."/>
            <person name="Fu X."/>
            <person name="Schnable P.S."/>
            <person name="Li F."/>
            <person name="Zhang H."/>
            <person name="Feng B."/>
            <person name="Zhu X."/>
            <person name="Liu R."/>
            <person name="Schnable J.C."/>
            <person name="Zhu J.-K."/>
            <person name="Zhang H."/>
        </authorList>
    </citation>
    <scope>NUCLEOTIDE SEQUENCE [LARGE SCALE GENOMIC DNA]</scope>
</reference>
<dbReference type="Gene3D" id="3.30.420.10">
    <property type="entry name" value="Ribonuclease H-like superfamily/Ribonuclease H"/>
    <property type="match status" value="1"/>
</dbReference>
<feature type="domain" description="CCHC-type" evidence="4">
    <location>
        <begin position="202"/>
        <end position="216"/>
    </location>
</feature>
<feature type="compositionally biased region" description="Basic and acidic residues" evidence="3">
    <location>
        <begin position="188"/>
        <end position="200"/>
    </location>
</feature>
<keyword evidence="2" id="KW-0863">Zinc-finger</keyword>
<feature type="domain" description="Integrase catalytic" evidence="5">
    <location>
        <begin position="454"/>
        <end position="609"/>
    </location>
</feature>
<dbReference type="InterPro" id="IPR036875">
    <property type="entry name" value="Znf_CCHC_sf"/>
</dbReference>
<dbReference type="Pfam" id="PF14223">
    <property type="entry name" value="Retrotran_gag_2"/>
    <property type="match status" value="1"/>
</dbReference>
<keyword evidence="2" id="KW-0862">Zinc</keyword>
<keyword evidence="2" id="KW-0479">Metal-binding</keyword>
<dbReference type="PANTHER" id="PTHR42648">
    <property type="entry name" value="TRANSPOSASE, PUTATIVE-RELATED"/>
    <property type="match status" value="1"/>
</dbReference>
<proteinExistence type="predicted"/>
<dbReference type="STRING" id="4540.A0A3L6SPF7"/>
<sequence>MKVKLEARGLWDAVKKTSKEAWEAIKSIHVGSDRTRKTTLQRLRREWELLSFRDGEHVDDFALRLSVLMSSLNIYGGTIDEQRAVEKLLRVVPKKYSQIAMSIETLLDTADLTIEEVTGRLKAVDDRDDTPPQSALDQPLLSGGKLYFTEEQWLAWMKQRRDGKGSSKPPKSSGGGRSRSRGARKRTRAPDTKDGGDDDKDRCLNCGRFGHWAKDCHKPKKAQAHLTQADGDDEEPTLLMARVCALSVAPEGVHLEEPRAQAFLGAADNDVEHLDGWYLDTGATNHMTGRVEVFSDLDRFVVGSVKFSDGSVVSIQGRGSIILTGKRGAHKVLTSVYYIPRLRNSIVSLGQLDVNGATIHIDDGVLRIWDRQQRLLTKVRCDANRLYVLHLDVARPICLAARHDDDAWRWHDRFGHVSFNALWRMSRHKMVRGLPELKHMDQLCDVCITTKHRRTPFPKQANFRAEGCLDLVHGDVCGPITPATPGGRRYFLLLVDDFTRYMWVVLLAGKGDAAASIRRIQAAAEAECGRRLRVIHTDNGREFTSDEFARHCEEHGVQRQFTAPYSPQQNCVVERRNQTVVATARALLKQRKLPAEFWGGGGHDGSVPA</sequence>
<dbReference type="InterPro" id="IPR025724">
    <property type="entry name" value="GAG-pre-integrase_dom"/>
</dbReference>
<dbReference type="Pfam" id="PF13976">
    <property type="entry name" value="gag_pre-integrs"/>
    <property type="match status" value="1"/>
</dbReference>
<organism evidence="6 7">
    <name type="scientific">Panicum miliaceum</name>
    <name type="common">Proso millet</name>
    <name type="synonym">Broomcorn millet</name>
    <dbReference type="NCBI Taxonomy" id="4540"/>
    <lineage>
        <taxon>Eukaryota</taxon>
        <taxon>Viridiplantae</taxon>
        <taxon>Streptophyta</taxon>
        <taxon>Embryophyta</taxon>
        <taxon>Tracheophyta</taxon>
        <taxon>Spermatophyta</taxon>
        <taxon>Magnoliopsida</taxon>
        <taxon>Liliopsida</taxon>
        <taxon>Poales</taxon>
        <taxon>Poaceae</taxon>
        <taxon>PACMAD clade</taxon>
        <taxon>Panicoideae</taxon>
        <taxon>Panicodae</taxon>
        <taxon>Paniceae</taxon>
        <taxon>Panicinae</taxon>
        <taxon>Panicum</taxon>
        <taxon>Panicum sect. Panicum</taxon>
    </lineage>
</organism>
<dbReference type="Gene3D" id="4.10.60.10">
    <property type="entry name" value="Zinc finger, CCHC-type"/>
    <property type="match status" value="1"/>
</dbReference>
<dbReference type="InterPro" id="IPR001878">
    <property type="entry name" value="Znf_CCHC"/>
</dbReference>
<gene>
    <name evidence="6" type="ORF">C2845_PM07G28310</name>
</gene>
<dbReference type="GO" id="GO:0008270">
    <property type="term" value="F:zinc ion binding"/>
    <property type="evidence" value="ECO:0007669"/>
    <property type="project" value="UniProtKB-KW"/>
</dbReference>
<dbReference type="Pfam" id="PF00665">
    <property type="entry name" value="rve"/>
    <property type="match status" value="1"/>
</dbReference>
<keyword evidence="7" id="KW-1185">Reference proteome</keyword>
<dbReference type="Proteomes" id="UP000275267">
    <property type="component" value="Unassembled WGS sequence"/>
</dbReference>
<dbReference type="InterPro" id="IPR012337">
    <property type="entry name" value="RNaseH-like_sf"/>
</dbReference>
<dbReference type="SUPFAM" id="SSF57756">
    <property type="entry name" value="Retrovirus zinc finger-like domains"/>
    <property type="match status" value="1"/>
</dbReference>
<dbReference type="InterPro" id="IPR054722">
    <property type="entry name" value="PolX-like_BBD"/>
</dbReference>
<dbReference type="PROSITE" id="PS50994">
    <property type="entry name" value="INTEGRASE"/>
    <property type="match status" value="1"/>
</dbReference>
<dbReference type="GO" id="GO:0003676">
    <property type="term" value="F:nucleic acid binding"/>
    <property type="evidence" value="ECO:0007669"/>
    <property type="project" value="InterPro"/>
</dbReference>
<feature type="compositionally biased region" description="Basic residues" evidence="3">
    <location>
        <begin position="178"/>
        <end position="187"/>
    </location>
</feature>
<accession>A0A3L6SPF7</accession>
<dbReference type="GO" id="GO:0006508">
    <property type="term" value="P:proteolysis"/>
    <property type="evidence" value="ECO:0007669"/>
    <property type="project" value="UniProtKB-KW"/>
</dbReference>
<feature type="region of interest" description="Disordered" evidence="3">
    <location>
        <begin position="158"/>
        <end position="200"/>
    </location>
</feature>